<dbReference type="Pfam" id="PF07460">
    <property type="entry name" value="NUMOD3"/>
    <property type="match status" value="1"/>
</dbReference>
<dbReference type="GO" id="GO:0003677">
    <property type="term" value="F:DNA binding"/>
    <property type="evidence" value="ECO:0007669"/>
    <property type="project" value="InterPro"/>
</dbReference>
<name>A0A6M3JUQ6_9ZZZZ</name>
<dbReference type="EMBL" id="MT142054">
    <property type="protein sequence ID" value="QJA73799.1"/>
    <property type="molecule type" value="Genomic_DNA"/>
</dbReference>
<dbReference type="SUPFAM" id="SSF64496">
    <property type="entry name" value="DNA-binding domain of intron-encoded endonucleases"/>
    <property type="match status" value="1"/>
</dbReference>
<dbReference type="Pfam" id="PF01844">
    <property type="entry name" value="HNH"/>
    <property type="match status" value="1"/>
</dbReference>
<dbReference type="GO" id="GO:0004519">
    <property type="term" value="F:endonuclease activity"/>
    <property type="evidence" value="ECO:0007669"/>
    <property type="project" value="InterPro"/>
</dbReference>
<dbReference type="GO" id="GO:0008270">
    <property type="term" value="F:zinc ion binding"/>
    <property type="evidence" value="ECO:0007669"/>
    <property type="project" value="InterPro"/>
</dbReference>
<evidence type="ECO:0000313" key="3">
    <source>
        <dbReference type="EMBL" id="QJA73799.1"/>
    </source>
</evidence>
<protein>
    <recommendedName>
        <fullName evidence="4">Homing endonuclease</fullName>
    </recommendedName>
</protein>
<evidence type="ECO:0000259" key="2">
    <source>
        <dbReference type="SMART" id="SM00507"/>
    </source>
</evidence>
<evidence type="ECO:0000259" key="1">
    <source>
        <dbReference type="SMART" id="SM00496"/>
    </source>
</evidence>
<feature type="domain" description="Nuclease associated modular" evidence="1">
    <location>
        <begin position="80"/>
        <end position="96"/>
    </location>
</feature>
<accession>A0A6M3JUQ6</accession>
<sequence>MVKICWDKIESASITRNGILKINNRYFHIIKCESCGDDFLGRKGQCFCGNSCSQTGLNNTWYIGCSEETRERLKKNLDWTGKHHTEESKRKIGKAHKGKVISKETRKKISESLSGDKHPNYGKYLSEETRKRIGDANIGQSRPKRNKSPLWKGGYNQENIPTYDLYKEKLEWCEEIRRNKDDSNILEVKCTYCGRWFVSSREKIRNRINTLNGIDGYLGEQRFYCSDGCKKACPIYGKSAETLMKEDAVRAGRLNWLELNREVQPQLRQMVLKRDEYKCVKCETNEELHCHHILPVATDPLLSADIDNCITLCTECHKEVHKQDGCGYGQLEICI</sequence>
<proteinExistence type="predicted"/>
<feature type="domain" description="Nuclease associated modular" evidence="1">
    <location>
        <begin position="97"/>
        <end position="113"/>
    </location>
</feature>
<dbReference type="SMART" id="SM00496">
    <property type="entry name" value="IENR2"/>
    <property type="match status" value="3"/>
</dbReference>
<organism evidence="3">
    <name type="scientific">viral metagenome</name>
    <dbReference type="NCBI Taxonomy" id="1070528"/>
    <lineage>
        <taxon>unclassified sequences</taxon>
        <taxon>metagenomes</taxon>
        <taxon>organismal metagenomes</taxon>
    </lineage>
</organism>
<dbReference type="InterPro" id="IPR002711">
    <property type="entry name" value="HNH"/>
</dbReference>
<dbReference type="InterPro" id="IPR003615">
    <property type="entry name" value="HNH_nuc"/>
</dbReference>
<dbReference type="CDD" id="cd00085">
    <property type="entry name" value="HNHc"/>
    <property type="match status" value="1"/>
</dbReference>
<gene>
    <name evidence="3" type="ORF">MM415A02228_0002</name>
</gene>
<reference evidence="3" key="1">
    <citation type="submission" date="2020-03" db="EMBL/GenBank/DDBJ databases">
        <title>The deep terrestrial virosphere.</title>
        <authorList>
            <person name="Holmfeldt K."/>
            <person name="Nilsson E."/>
            <person name="Simone D."/>
            <person name="Lopez-Fernandez M."/>
            <person name="Wu X."/>
            <person name="de Brujin I."/>
            <person name="Lundin D."/>
            <person name="Andersson A."/>
            <person name="Bertilsson S."/>
            <person name="Dopson M."/>
        </authorList>
    </citation>
    <scope>NUCLEOTIDE SEQUENCE</scope>
    <source>
        <strain evidence="3">MM415A02228</strain>
    </source>
</reference>
<feature type="domain" description="HNH nuclease" evidence="2">
    <location>
        <begin position="266"/>
        <end position="318"/>
    </location>
</feature>
<dbReference type="SMART" id="SM00507">
    <property type="entry name" value="HNHc"/>
    <property type="match status" value="1"/>
</dbReference>
<feature type="domain" description="Nuclease associated modular" evidence="1">
    <location>
        <begin position="121"/>
        <end position="137"/>
    </location>
</feature>
<evidence type="ECO:0008006" key="4">
    <source>
        <dbReference type="Google" id="ProtNLM"/>
    </source>
</evidence>
<dbReference type="AlphaFoldDB" id="A0A6M3JUQ6"/>
<dbReference type="InterPro" id="IPR003611">
    <property type="entry name" value="NUMOD3"/>
</dbReference>
<dbReference type="Gene3D" id="1.10.30.50">
    <property type="match status" value="1"/>
</dbReference>